<evidence type="ECO:0000313" key="5">
    <source>
        <dbReference type="EMBL" id="MDV7216866.1"/>
    </source>
</evidence>
<keyword evidence="3" id="KW-0560">Oxidoreductase</keyword>
<dbReference type="Gene3D" id="3.50.50.60">
    <property type="entry name" value="FAD/NAD(P)-binding domain"/>
    <property type="match status" value="1"/>
</dbReference>
<reference evidence="5 6" key="1">
    <citation type="submission" date="2023-10" db="EMBL/GenBank/DDBJ databases">
        <title>Characterization of rhizosphere-enriched actinobacteria from wheat plants lab-grown on chernevaya soil.</title>
        <authorList>
            <person name="Tikhonova E.N."/>
            <person name="Konopkin A."/>
            <person name="Kravchenko I.K."/>
        </authorList>
    </citation>
    <scope>NUCLEOTIDE SEQUENCE [LARGE SCALE GENOMIC DNA]</scope>
    <source>
        <strain evidence="5 6">RR29</strain>
    </source>
</reference>
<dbReference type="EMBL" id="JAWMAJ010000034">
    <property type="protein sequence ID" value="MDV7216866.1"/>
    <property type="molecule type" value="Genomic_DNA"/>
</dbReference>
<organism evidence="5 6">
    <name type="scientific">Streptomyces prunicolor</name>
    <dbReference type="NCBI Taxonomy" id="67348"/>
    <lineage>
        <taxon>Bacteria</taxon>
        <taxon>Bacillati</taxon>
        <taxon>Actinomycetota</taxon>
        <taxon>Actinomycetes</taxon>
        <taxon>Kitasatosporales</taxon>
        <taxon>Streptomycetaceae</taxon>
        <taxon>Streptomyces</taxon>
    </lineage>
</organism>
<dbReference type="PANTHER" id="PTHR43563">
    <property type="entry name" value="AMINE OXIDASE"/>
    <property type="match status" value="1"/>
</dbReference>
<name>A0ABU4F8D8_9ACTN</name>
<comment type="cofactor">
    <cofactor evidence="1">
        <name>FAD</name>
        <dbReference type="ChEBI" id="CHEBI:57692"/>
    </cofactor>
</comment>
<dbReference type="InterPro" id="IPR001613">
    <property type="entry name" value="Flavin_amine_oxidase"/>
</dbReference>
<dbReference type="InterPro" id="IPR036188">
    <property type="entry name" value="FAD/NAD-bd_sf"/>
</dbReference>
<protein>
    <submittedName>
        <fullName evidence="5">FAD-dependent oxidoreductase</fullName>
    </submittedName>
</protein>
<comment type="similarity">
    <text evidence="2">Belongs to the flavin monoamine oxidase family.</text>
</comment>
<dbReference type="RefSeq" id="WP_317771331.1">
    <property type="nucleotide sequence ID" value="NZ_JAWMAJ010000034.1"/>
</dbReference>
<evidence type="ECO:0000256" key="2">
    <source>
        <dbReference type="ARBA" id="ARBA00005995"/>
    </source>
</evidence>
<dbReference type="InterPro" id="IPR050703">
    <property type="entry name" value="Flavin_MAO"/>
</dbReference>
<dbReference type="SUPFAM" id="SSF54373">
    <property type="entry name" value="FAD-linked reductases, C-terminal domain"/>
    <property type="match status" value="1"/>
</dbReference>
<accession>A0ABU4F8D8</accession>
<evidence type="ECO:0000256" key="3">
    <source>
        <dbReference type="ARBA" id="ARBA00023002"/>
    </source>
</evidence>
<dbReference type="InterPro" id="IPR002937">
    <property type="entry name" value="Amino_oxidase"/>
</dbReference>
<feature type="domain" description="Amine oxidase" evidence="4">
    <location>
        <begin position="21"/>
        <end position="454"/>
    </location>
</feature>
<keyword evidence="6" id="KW-1185">Reference proteome</keyword>
<dbReference type="Proteomes" id="UP001187346">
    <property type="component" value="Unassembled WGS sequence"/>
</dbReference>
<evidence type="ECO:0000313" key="6">
    <source>
        <dbReference type="Proteomes" id="UP001187346"/>
    </source>
</evidence>
<evidence type="ECO:0000256" key="1">
    <source>
        <dbReference type="ARBA" id="ARBA00001974"/>
    </source>
</evidence>
<gene>
    <name evidence="5" type="ORF">R5A26_13005</name>
</gene>
<sequence length="464" mass="49801">MTPLETSAIDTEVVVVGAGYAGLTTAWRLADAGVDVVVLEAADRVGGRVFSQVTPSGVRVDHGGQWIGPSQRRFHALAARFGCRTFPTWETGRHAEIRADGTRVDYAGGAPDTGPGIEEYERVTALLDDLARTVDLEQPWSTPQFTEFDSLSAEDFFRAQTDDEDALARLALAIQGVWCAEPREISFFHVLFYLASGGGYEQLMETRGCAQDARFTDGADAVAHALAKSLGGRVRLGEPVLSLRQTAHGVEAHTGRTVVRARRAVVAVPPAVIERIAFAPALPVARRGWVRHSPMGRVAKVHAVYEEPFWRTAGRSGIATLYGDSPVGVVFDNSPEDASRGVLVAFVYGDRLDRWSAGTDTERRQGVLAALSAVAGPGAGRPIDYVEKIWPRTGWTVGGYECFLTPGGWTRHGRDGWREPAGLVHWAGTETASVWNGYIDGAISSGERAAAEVISALAAVGHLG</sequence>
<evidence type="ECO:0000259" key="4">
    <source>
        <dbReference type="Pfam" id="PF01593"/>
    </source>
</evidence>
<dbReference type="Pfam" id="PF01593">
    <property type="entry name" value="Amino_oxidase"/>
    <property type="match status" value="1"/>
</dbReference>
<dbReference type="PRINTS" id="PR00757">
    <property type="entry name" value="AMINEOXDASEF"/>
</dbReference>
<dbReference type="PANTHER" id="PTHR43563:SF1">
    <property type="entry name" value="AMINE OXIDASE [FLAVIN-CONTAINING] B"/>
    <property type="match status" value="1"/>
</dbReference>
<dbReference type="SUPFAM" id="SSF51905">
    <property type="entry name" value="FAD/NAD(P)-binding domain"/>
    <property type="match status" value="1"/>
</dbReference>
<comment type="caution">
    <text evidence="5">The sequence shown here is derived from an EMBL/GenBank/DDBJ whole genome shotgun (WGS) entry which is preliminary data.</text>
</comment>
<proteinExistence type="inferred from homology"/>